<organism evidence="7">
    <name type="scientific">Tanacetum cinerariifolium</name>
    <name type="common">Dalmatian daisy</name>
    <name type="synonym">Chrysanthemum cinerariifolium</name>
    <dbReference type="NCBI Taxonomy" id="118510"/>
    <lineage>
        <taxon>Eukaryota</taxon>
        <taxon>Viridiplantae</taxon>
        <taxon>Streptophyta</taxon>
        <taxon>Embryophyta</taxon>
        <taxon>Tracheophyta</taxon>
        <taxon>Spermatophyta</taxon>
        <taxon>Magnoliopsida</taxon>
        <taxon>eudicotyledons</taxon>
        <taxon>Gunneridae</taxon>
        <taxon>Pentapetalae</taxon>
        <taxon>asterids</taxon>
        <taxon>campanulids</taxon>
        <taxon>Asterales</taxon>
        <taxon>Asteraceae</taxon>
        <taxon>Asteroideae</taxon>
        <taxon>Anthemideae</taxon>
        <taxon>Anthemidinae</taxon>
        <taxon>Tanacetum</taxon>
    </lineage>
</organism>
<dbReference type="CDD" id="cd09272">
    <property type="entry name" value="RNase_HI_RT_Ty1"/>
    <property type="match status" value="1"/>
</dbReference>
<accession>A0A6L2N1B2</accession>
<dbReference type="InterPro" id="IPR057670">
    <property type="entry name" value="SH3_retrovirus"/>
</dbReference>
<reference evidence="7" key="1">
    <citation type="journal article" date="2019" name="Sci. Rep.">
        <title>Draft genome of Tanacetum cinerariifolium, the natural source of mosquito coil.</title>
        <authorList>
            <person name="Yamashiro T."/>
            <person name="Shiraishi A."/>
            <person name="Satake H."/>
            <person name="Nakayama K."/>
        </authorList>
    </citation>
    <scope>NUCLEOTIDE SEQUENCE</scope>
</reference>
<dbReference type="InterPro" id="IPR013103">
    <property type="entry name" value="RVT_2"/>
</dbReference>
<gene>
    <name evidence="7" type="ORF">Tci_051841</name>
</gene>
<feature type="region of interest" description="Disordered" evidence="2">
    <location>
        <begin position="335"/>
        <end position="360"/>
    </location>
</feature>
<dbReference type="Pfam" id="PF13976">
    <property type="entry name" value="gag_pre-integrs"/>
    <property type="match status" value="1"/>
</dbReference>
<evidence type="ECO:0000313" key="7">
    <source>
        <dbReference type="EMBL" id="GEU79863.1"/>
    </source>
</evidence>
<evidence type="ECO:0000256" key="2">
    <source>
        <dbReference type="SAM" id="MobiDB-lite"/>
    </source>
</evidence>
<feature type="coiled-coil region" evidence="1">
    <location>
        <begin position="1797"/>
        <end position="1857"/>
    </location>
</feature>
<dbReference type="InterPro" id="IPR025724">
    <property type="entry name" value="GAG-pre-integrase_dom"/>
</dbReference>
<feature type="domain" description="Retrovirus-related Pol polyprotein from transposon TNT 1-94-like beta-barrel" evidence="5">
    <location>
        <begin position="94"/>
        <end position="166"/>
    </location>
</feature>
<dbReference type="PANTHER" id="PTHR11439:SF509">
    <property type="entry name" value="RNA-DIRECTED DNA POLYMERASE"/>
    <property type="match status" value="1"/>
</dbReference>
<feature type="region of interest" description="Disordered" evidence="2">
    <location>
        <begin position="1252"/>
        <end position="1281"/>
    </location>
</feature>
<keyword evidence="1" id="KW-0175">Coiled coil</keyword>
<evidence type="ECO:0000259" key="4">
    <source>
        <dbReference type="Pfam" id="PF13976"/>
    </source>
</evidence>
<feature type="domain" description="GAG-pre-integrase" evidence="4">
    <location>
        <begin position="218"/>
        <end position="268"/>
    </location>
</feature>
<feature type="domain" description="Reverse transcriptase Ty1/copia-type" evidence="3">
    <location>
        <begin position="446"/>
        <end position="513"/>
    </location>
</feature>
<feature type="domain" description="Reverse transcriptase Ty1/copia-type" evidence="3">
    <location>
        <begin position="1369"/>
        <end position="1474"/>
    </location>
</feature>
<dbReference type="Pfam" id="PF25597">
    <property type="entry name" value="SH3_retrovirus"/>
    <property type="match status" value="1"/>
</dbReference>
<feature type="region of interest" description="Disordered" evidence="2">
    <location>
        <begin position="278"/>
        <end position="298"/>
    </location>
</feature>
<evidence type="ECO:0000256" key="1">
    <source>
        <dbReference type="SAM" id="Coils"/>
    </source>
</evidence>
<name>A0A6L2N1B2_TANCI</name>
<dbReference type="PANTHER" id="PTHR11439">
    <property type="entry name" value="GAG-POL-RELATED RETROTRANSPOSON"/>
    <property type="match status" value="1"/>
</dbReference>
<evidence type="ECO:0000259" key="6">
    <source>
        <dbReference type="Pfam" id="PF25597"/>
    </source>
</evidence>
<feature type="domain" description="Retroviral polymerase SH3-like" evidence="6">
    <location>
        <begin position="1129"/>
        <end position="1185"/>
    </location>
</feature>
<protein>
    <submittedName>
        <fullName evidence="7">Ribonuclease H-like domain-containing protein</fullName>
    </submittedName>
</protein>
<feature type="compositionally biased region" description="Low complexity" evidence="2">
    <location>
        <begin position="339"/>
        <end position="349"/>
    </location>
</feature>
<dbReference type="Pfam" id="PF22936">
    <property type="entry name" value="Pol_BBD"/>
    <property type="match status" value="1"/>
</dbReference>
<evidence type="ECO:0000259" key="5">
    <source>
        <dbReference type="Pfam" id="PF22936"/>
    </source>
</evidence>
<feature type="coiled-coil region" evidence="1">
    <location>
        <begin position="918"/>
        <end position="945"/>
    </location>
</feature>
<dbReference type="EMBL" id="BKCJ010007963">
    <property type="protein sequence ID" value="GEU79863.1"/>
    <property type="molecule type" value="Genomic_DNA"/>
</dbReference>
<dbReference type="Pfam" id="PF07727">
    <property type="entry name" value="RVT_2"/>
    <property type="match status" value="2"/>
</dbReference>
<feature type="compositionally biased region" description="Basic and acidic residues" evidence="2">
    <location>
        <begin position="287"/>
        <end position="298"/>
    </location>
</feature>
<evidence type="ECO:0000259" key="3">
    <source>
        <dbReference type="Pfam" id="PF07727"/>
    </source>
</evidence>
<sequence length="1926" mass="219519">MTHPYSNKYVVPKTVLTRSRLVPLNVARPVTIVVPQTNVKHKRPVKHVINKTHSPIRRPINHRPTPKNSNFHQKVTNVKVKKGNPQQALKEKSIIDSGCLRYMTGNIYYLSDIEEINRVYVAFGKKPKGGKITGKGEIKIGKLDFDDVYFVKKLKFNLFSISQMCYKKNSVLFVDTECVVLSHDFKLSDENHVLLRVPRENDMYNVDLKNIVPLGDLTCLFTKATLYESNLWHRRLGHINFKIMNKLVKVNLVRGFPLKVFKNNHTCVAYNETEVHVSLSSSHKPKKHDEQAKREAKGKSPIDLSIGVRVLKDEFKEIVVNSTNEVNAASAPVTAVGPNSTNSTNSFNTAGPSDNAVSPNFEIGGKSSFMDPSQYPDDLDMPALEDIVYSDDGEDVGAEADFFNLETSITVSPILTTRVHKDHHVTQIIGYLTLAPQTMSMARMEEGIDYEEVFAPVARIKAIWLILAYASFMGFMVYQMDFISAFLYETIEEEVYVCQPSGFEDPDYSDKVYVDDIIFGSSNKELCKAFEKLMKDKFQMRSMGELTFFFGLQVKHKNDGIFISQDKYVAKIQRKFGLTDGKSASTPIDTDKPLLKDPDCEDVDTVVATSSTEVEYVATASCYAQVLWIQNQLLDYGPYIPTTVVVQAVATTNDSLAIPEHTTVETPMNMSPANKAHFESKKEAMHLILTGIGDEIYRLLMLAKQLTKCGKLSKGYNKKNLALIAKYFKNIYKPTNNNLRTSSNSRNKNMDTNLRYKNVNQSGQFGNQRKMNVDGARENVETDDSNVIPDSPDICDDDIQNDQNDVESDDVRVVLAILKLDVDENKKIQNQLKKANTTLAQELKECKTILVETSKTLRKIVDNAWVKHTKDQFRAPTAKDMEILIQACLMPFALKTQNDSFIFVHELKQEMHANLKYVESIEKEIDELESDKAEFSDMYDMILQEKKHSISLEIALQKCKEHVKKDTVWNEQASNVFRKEREQYIKIQDLKAQLQDKNISISELKKLNVKGKGKYVETKFDKPSVVRQPKAQRIPKPSVLGKLAPFSNSLKRRYFSKTKLVPKTNVSEGLSKPVTAQTLPQTTRQAAEAIATACYTQNRYIIIPTHDKMAYHIINDMKPSIKQIQIFGCICYLTRDGEHLDKMKEKGDPCILVGYSTQSKGYLVYNKRTRLIVESIHIRFDEIKEMSEMFVANDTLGLVPQRQKASDYENSNPVSQLQNVSSSAYAYIPSQQELDLLSGPLYDEFFTAGTSSVNKSSSPTNNDNQQDTPPTTNIQPTSSPSTLTYVHDEENKVNQAEEEHLQDDEFTNPFWIQVQEVVESSSHNIDPKMCMFVLTVSTAELKNIKEAMTESAWTEAMQEELHQFDRLWDEDQTVIRNKARLVANGYAREEGIDFEESFALVTRLEAVCIFIAYAAHKSFLIYQMDVKTTFLNGSLKEEVYVAQPDGFVGPDHPKKVYHLRKALYGLKQAPRAWTLDPPVPIWYLYQSGQGSSFGLTAFLYGDHTGCIDTHKSTSGGIKFLGDKLVRWMSKKQDCTTMSSEEAENVENGIIELYFVKTEYQLADMFTKALPKDRFKYLVRRIGMICLTPAELEVLYVLMVNPPIYVSCIKQFCASVSVKKTNDVVQLQTLIDRKKVVITEDTIRQALRLDDADGVECLPNKEIFAELARMGYEKPPPKLTFYKAFFNRMEIPNTHDCSLYKCKEDCLERMHPNRGVGIADLDADEDVTLVDVDTKVGMGVDTQGRMEEDFTATKEVNVAELTVFDDEVVTMTMAQTLIKIKAKKQRILDERMAKRLQDDELEQAATREKQEKEDLERAKVLQPQYDQKQENIDWNIVAEQMQEKHLDNIKKYQNLKRKPISAAQARKNMIVYLKNMVGYKIQYFKGMTCDQIRLIFEREYNHVQTFLTSDRDKEPSKKRAAKETLLQ</sequence>
<comment type="caution">
    <text evidence="7">The sequence shown here is derived from an EMBL/GenBank/DDBJ whole genome shotgun (WGS) entry which is preliminary data.</text>
</comment>
<proteinExistence type="predicted"/>
<dbReference type="InterPro" id="IPR054722">
    <property type="entry name" value="PolX-like_BBD"/>
</dbReference>